<comment type="subcellular location">
    <subcellularLocation>
        <location evidence="1">Membrane</location>
        <topology evidence="1">Multi-pass membrane protein</topology>
    </subcellularLocation>
</comment>
<feature type="transmembrane region" description="Helical" evidence="13">
    <location>
        <begin position="2377"/>
        <end position="2396"/>
    </location>
</feature>
<protein>
    <submittedName>
        <fullName evidence="14">Pickpocket protein 28</fullName>
    </submittedName>
</protein>
<keyword evidence="7" id="KW-0915">Sodium</keyword>
<dbReference type="EMBL" id="JRES01000741">
    <property type="protein sequence ID" value="KNC28817.1"/>
    <property type="molecule type" value="Genomic_DNA"/>
</dbReference>
<name>A0A0L0C993_LUCCU</name>
<proteinExistence type="inferred from homology"/>
<evidence type="ECO:0000256" key="2">
    <source>
        <dbReference type="ARBA" id="ARBA00007193"/>
    </source>
</evidence>
<evidence type="ECO:0000256" key="11">
    <source>
        <dbReference type="ARBA" id="ARBA00023303"/>
    </source>
</evidence>
<evidence type="ECO:0000256" key="4">
    <source>
        <dbReference type="ARBA" id="ARBA00022461"/>
    </source>
</evidence>
<sequence>MNILNRVQPEAGLRRNIDNSLHLNVLRRPTNEIPRRNNNFEKPELKKQDSIVDFKKVIAENTDEFCQNSTLHGLKYIVDEQLYPGERIFFAMSFVAVVLMSIFFISNVYAKWRSTPVIVGINPEPSFIVNEPFPAVTLCNLNQASKARAKVYKEDSSEYTMLQLLCKREVNLSMADSINWNNFEDFIVNISQPCEEMIVGCNYGAIDYRCSDIFRTIVTDEGLCCVFNMLSPNFMYNVEVSKLRNQTYNDEAAAVNWDPERGYPDELPEVFYPRTSVGTGITLGLSLTFDIDLSDYYCSSTASVGLKMALHSPAEIPHVREIGTLLPAGSETKIRIRTDKTEAALNLKSIDKQYRKCLFDGEEKLEYFSYYNRRNCERECQARQLLDSCKCLNYYMPMLEKDARICGLKDTPCVEMVLQNKRNRSHTAMEDCQHKCWPSCFDLNFYTDFFSAPISHEGFAIANKFVKNTTSEYAEKNMAVVHFYFTDNTFRSTKQTEFIGMTDFLSSVGGLMGLFMGFSFISIAEFIYYAVLRPYHVVKRHDRIKGGSRMDISFPDSRNPSLRFIDAPSYYVTTDPLIKPSKLQQFPQRQIERRNSEHFGLNLKQILVQNTDEFCRNTTLHGMKYVADSELKTSERCFFAFSIITVVCLAIYLIARVYDKWSTTPVIVGINPEPTFVTDEPFPAVSICNFNQALADKVEHFSRKSPEYAMLQLLCKREVNTSMIRTLMNWNNLENFIVNISQPCEDMLVECRFGGRNYNCSHIFHPLVTDEGLCCVFNMLHPKFMYVSHTPQTFHNLSNYSRLTPVDWYTEQGYPKNLPDYFYPQKIPGIGESLGLSVTLDVQQDKYYCSSSSSVGFKFALHSPNESPNIRETGVFVEHGKETKLRVRPYKTETEPHLKSINKKFRHCLFHNEGNLKFFAHYTQRNCEMECVAEVSRKYCGCVSYFMPKIYSNISVCSKNDAKCERKVLLRMDNSIKSCLDDCLPSCFDLNFEVDAFSTKISHNGFDITNTLIMNMSHSYVEENIAIVHMYFKENSFRSNIQTEFVGISDFLCKLFDNNLDLLFNLRKSLFLASIGGLMGLFLGFSFMSIAELIYYAIMRPYRSINKFIKSKDIYKNLENGTKPLSSKTSKTLNRSIKKRYNNVFPMAKIQNDQKRLFEYKMPLPYLLTAEREKLDKKFCRNSTLHGLNYLANKDLYPIERAFFALSFITVVIIAGFFINNVYDKWSTTPVIFSINPQPTYITNEPFPALTICNMNQAYKAKVRKYRKNSAEYAIIQMLCKRDVNITVAHAINDWSLLNSFITNGNIGELSKSSTCGLKCRIRSTYMYRQKDEQLMVAKISQPCEKMFLECRYGSIRYDCNHLFHPIVTDEGLCCGFNMVHPKFMYKKGTNSLIDETSTNQSEVDTAVPWTAEKGYPANLPKRFYPYKAAGTGESLGLHIILNVEADQYYCSSSNSIGFKMAMHSPTETPNVREVGLLLAAGYETKARVRIDKLESDPMLHRVHLKHRQCLFQDEHDLKYFATYSQHNCEVECVANSLTRHCGCVSHFMPKRFGNETVCSIYDVACVERIRLHSMSNDDDSERECDEVCLPSCFDLKYYAEFFTTPLANTGFKIANKIIQNLSSDYIERNIAILTMYYKDNSYRSNKQTEFIGMTDVLSSVGGLIGLFFGFSFISVAEIIFYTFIRPCRKPITKDKHKSGRLNNISAISTTSSSAFSRNFKGKRKAINNPSAFRISPRVTTISSNFIPEKRHVGHKNIPIIIPNINLTKDYSSISKPDWRYDHNANEKPPDYSSDEDKVCSKDSVKKNIKYYLQNTTLHGLKYIAEDEITIPERVFFGLAFIVVVILSAIFISNVYGKWTASPIIISTSAKQTLSTEVPFPAITICNLNQAQKSKVEFINRSSSNYSLLMSLCDQSSGDMTSTYVGTWKYFKAILVEVAQPCDDMLLYCSFGSLIENCSMIFKTVLTDDGLCCTFNALDLKYQLRNYSAKQTLSTEVPFPAITICNLNQAQKSKVEFINRSSSNYSLLMSLCDQSSGDMTSTYVGTWKYFKAILVEVAQPCDDMLLYCSFGSLIENCSMIFKTVLTDDGLCCTFNALDLKYQLRNYSEDNLLMPAVDNHFNAIDWTPEKGYPKERPSHYYPRVSGGTGTRMGLTVILNVSSEEYYCSKSKCVGFKILVHNPAEQPKISNYGFLMTTGREARIPIEPVYQDAVSSIRSIRTSVRRCLFSDEGDLEYFQTYSRKNCELECEARILMQKCSCVLYYLPRFNPDVPICGPNNNFCTNKVQTEIESSNKSVSCDSCLPGCFELNYHTTLTASSMIFGNFKTSDDFPPEIFNASDNISDLSIMHFYYTSNIFRSTTKSEMFGFTEFLSNTGGLLGLFMGFSIFSIIEIVYYITVRPYCAARTVELEKKRKQQEAKWLMRNSFGNDGSSYNIKKRSWFKKSKKSNRKYKNNLRNIFMKPSILQKDDVQVYPYLE</sequence>
<evidence type="ECO:0000256" key="9">
    <source>
        <dbReference type="ARBA" id="ARBA00023136"/>
    </source>
</evidence>
<organism evidence="14 15">
    <name type="scientific">Lucilia cuprina</name>
    <name type="common">Green bottle fly</name>
    <name type="synonym">Australian sheep blowfly</name>
    <dbReference type="NCBI Taxonomy" id="7375"/>
    <lineage>
        <taxon>Eukaryota</taxon>
        <taxon>Metazoa</taxon>
        <taxon>Ecdysozoa</taxon>
        <taxon>Arthropoda</taxon>
        <taxon>Hexapoda</taxon>
        <taxon>Insecta</taxon>
        <taxon>Pterygota</taxon>
        <taxon>Neoptera</taxon>
        <taxon>Endopterygota</taxon>
        <taxon>Diptera</taxon>
        <taxon>Brachycera</taxon>
        <taxon>Muscomorpha</taxon>
        <taxon>Oestroidea</taxon>
        <taxon>Calliphoridae</taxon>
        <taxon>Luciliinae</taxon>
        <taxon>Lucilia</taxon>
    </lineage>
</organism>
<evidence type="ECO:0000256" key="12">
    <source>
        <dbReference type="RuleBase" id="RU000679"/>
    </source>
</evidence>
<dbReference type="PANTHER" id="PTHR11690">
    <property type="entry name" value="AMILORIDE-SENSITIVE SODIUM CHANNEL-RELATED"/>
    <property type="match status" value="1"/>
</dbReference>
<keyword evidence="9 13" id="KW-0472">Membrane</keyword>
<dbReference type="Proteomes" id="UP000037069">
    <property type="component" value="Unassembled WGS sequence"/>
</dbReference>
<dbReference type="GO" id="GO:0005886">
    <property type="term" value="C:plasma membrane"/>
    <property type="evidence" value="ECO:0007669"/>
    <property type="project" value="TreeGrafter"/>
</dbReference>
<dbReference type="PRINTS" id="PR01078">
    <property type="entry name" value="AMINACHANNEL"/>
</dbReference>
<comment type="caution">
    <text evidence="14">The sequence shown here is derived from an EMBL/GenBank/DDBJ whole genome shotgun (WGS) entry which is preliminary data.</text>
</comment>
<dbReference type="Gene3D" id="1.10.287.770">
    <property type="entry name" value="YojJ-like"/>
    <property type="match status" value="4"/>
</dbReference>
<dbReference type="Gene3D" id="1.10.287.820">
    <property type="entry name" value="Acid-sensing ion channel domain"/>
    <property type="match status" value="1"/>
</dbReference>
<feature type="transmembrane region" description="Helical" evidence="13">
    <location>
        <begin position="1070"/>
        <end position="1098"/>
    </location>
</feature>
<evidence type="ECO:0000256" key="6">
    <source>
        <dbReference type="ARBA" id="ARBA00022989"/>
    </source>
</evidence>
<gene>
    <name evidence="14" type="ORF">FF38_06432</name>
</gene>
<dbReference type="PANTHER" id="PTHR11690:SF243">
    <property type="entry name" value="PICKPOCKET 12-RELATED"/>
    <property type="match status" value="1"/>
</dbReference>
<dbReference type="Pfam" id="PF00858">
    <property type="entry name" value="ASC"/>
    <property type="match status" value="5"/>
</dbReference>
<dbReference type="GO" id="GO:0015280">
    <property type="term" value="F:ligand-gated sodium channel activity"/>
    <property type="evidence" value="ECO:0007669"/>
    <property type="project" value="TreeGrafter"/>
</dbReference>
<evidence type="ECO:0000256" key="13">
    <source>
        <dbReference type="SAM" id="Phobius"/>
    </source>
</evidence>
<comment type="similarity">
    <text evidence="2 12">Belongs to the amiloride-sensitive sodium channel (TC 1.A.6) family.</text>
</comment>
<evidence type="ECO:0000256" key="5">
    <source>
        <dbReference type="ARBA" id="ARBA00022692"/>
    </source>
</evidence>
<keyword evidence="5 12" id="KW-0812">Transmembrane</keyword>
<accession>A0A0L0C993</accession>
<keyword evidence="11 12" id="KW-0407">Ion channel</keyword>
<keyword evidence="3 12" id="KW-0813">Transport</keyword>
<dbReference type="InterPro" id="IPR001873">
    <property type="entry name" value="ENaC"/>
</dbReference>
<evidence type="ECO:0000256" key="7">
    <source>
        <dbReference type="ARBA" id="ARBA00023053"/>
    </source>
</evidence>
<evidence type="ECO:0000256" key="3">
    <source>
        <dbReference type="ARBA" id="ARBA00022448"/>
    </source>
</evidence>
<feature type="transmembrane region" description="Helical" evidence="13">
    <location>
        <begin position="1835"/>
        <end position="1856"/>
    </location>
</feature>
<dbReference type="OrthoDB" id="6021021at2759"/>
<keyword evidence="8 12" id="KW-0406">Ion transport</keyword>
<evidence type="ECO:0000256" key="10">
    <source>
        <dbReference type="ARBA" id="ARBA00023201"/>
    </source>
</evidence>
<keyword evidence="4 12" id="KW-0894">Sodium channel</keyword>
<feature type="transmembrane region" description="Helical" evidence="13">
    <location>
        <begin position="1664"/>
        <end position="1685"/>
    </location>
</feature>
<evidence type="ECO:0000313" key="14">
    <source>
        <dbReference type="EMBL" id="KNC28817.1"/>
    </source>
</evidence>
<feature type="transmembrane region" description="Helical" evidence="13">
    <location>
        <begin position="637"/>
        <end position="655"/>
    </location>
</feature>
<evidence type="ECO:0000256" key="8">
    <source>
        <dbReference type="ARBA" id="ARBA00023065"/>
    </source>
</evidence>
<evidence type="ECO:0000256" key="1">
    <source>
        <dbReference type="ARBA" id="ARBA00004141"/>
    </source>
</evidence>
<feature type="transmembrane region" description="Helical" evidence="13">
    <location>
        <begin position="88"/>
        <end position="109"/>
    </location>
</feature>
<keyword evidence="15" id="KW-1185">Reference proteome</keyword>
<keyword evidence="6 13" id="KW-1133">Transmembrane helix</keyword>
<evidence type="ECO:0000313" key="15">
    <source>
        <dbReference type="Proteomes" id="UP000037069"/>
    </source>
</evidence>
<reference evidence="14 15" key="1">
    <citation type="journal article" date="2015" name="Nat. Commun.">
        <title>Lucilia cuprina genome unlocks parasitic fly biology to underpin future interventions.</title>
        <authorList>
            <person name="Anstead C.A."/>
            <person name="Korhonen P.K."/>
            <person name="Young N.D."/>
            <person name="Hall R.S."/>
            <person name="Jex A.R."/>
            <person name="Murali S.C."/>
            <person name="Hughes D.S."/>
            <person name="Lee S.F."/>
            <person name="Perry T."/>
            <person name="Stroehlein A.J."/>
            <person name="Ansell B.R."/>
            <person name="Breugelmans B."/>
            <person name="Hofmann A."/>
            <person name="Qu J."/>
            <person name="Dugan S."/>
            <person name="Lee S.L."/>
            <person name="Chao H."/>
            <person name="Dinh H."/>
            <person name="Han Y."/>
            <person name="Doddapaneni H.V."/>
            <person name="Worley K.C."/>
            <person name="Muzny D.M."/>
            <person name="Ioannidis P."/>
            <person name="Waterhouse R.M."/>
            <person name="Zdobnov E.M."/>
            <person name="James P.J."/>
            <person name="Bagnall N.H."/>
            <person name="Kotze A.C."/>
            <person name="Gibbs R.A."/>
            <person name="Richards S."/>
            <person name="Batterham P."/>
            <person name="Gasser R.B."/>
        </authorList>
    </citation>
    <scope>NUCLEOTIDE SEQUENCE [LARGE SCALE GENOMIC DNA]</scope>
    <source>
        <strain evidence="14 15">LS</strain>
        <tissue evidence="14">Full body</tissue>
    </source>
</reference>
<dbReference type="Gene3D" id="2.60.470.10">
    <property type="entry name" value="Acid-sensing ion channels like domains"/>
    <property type="match status" value="4"/>
</dbReference>
<feature type="transmembrane region" description="Helical" evidence="13">
    <location>
        <begin position="1202"/>
        <end position="1223"/>
    </location>
</feature>
<keyword evidence="10 12" id="KW-0739">Sodium transport</keyword>
<feature type="transmembrane region" description="Helical" evidence="13">
    <location>
        <begin position="504"/>
        <end position="531"/>
    </location>
</feature>